<dbReference type="EnsemblBacteria" id="ABC43606">
    <property type="protein sequence ID" value="ABC43606"/>
    <property type="gene ID" value="SRU_0862"/>
</dbReference>
<dbReference type="GO" id="GO:0005524">
    <property type="term" value="F:ATP binding"/>
    <property type="evidence" value="ECO:0007669"/>
    <property type="project" value="InterPro"/>
</dbReference>
<evidence type="ECO:0000256" key="2">
    <source>
        <dbReference type="ARBA" id="ARBA00023186"/>
    </source>
</evidence>
<dbReference type="InterPro" id="IPR011032">
    <property type="entry name" value="GroES-like_sf"/>
</dbReference>
<accession>Q2S485</accession>
<dbReference type="OrthoDB" id="9801482at2"/>
<feature type="compositionally biased region" description="Acidic residues" evidence="3">
    <location>
        <begin position="119"/>
        <end position="140"/>
    </location>
</feature>
<evidence type="ECO:0000313" key="5">
    <source>
        <dbReference type="Proteomes" id="UP000008674"/>
    </source>
</evidence>
<dbReference type="eggNOG" id="COG0234">
    <property type="taxonomic scope" value="Bacteria"/>
</dbReference>
<feature type="region of interest" description="Disordered" evidence="3">
    <location>
        <begin position="116"/>
        <end position="140"/>
    </location>
</feature>
<dbReference type="STRING" id="309807.SRU_0862"/>
<dbReference type="Proteomes" id="UP000008674">
    <property type="component" value="Chromosome"/>
</dbReference>
<dbReference type="SMR" id="Q2S485"/>
<dbReference type="InterPro" id="IPR020818">
    <property type="entry name" value="Chaperonin_GroES"/>
</dbReference>
<comment type="similarity">
    <text evidence="1">Belongs to the GroES chaperonin family.</text>
</comment>
<sequence>MFMADLIVVGDRVLIEPQTGEDKTDTGLVLPASVSQQGEVVSGRVVKTGPGYLTQNPEYSESETWKESETPVRYLPLQADPGDYAFFMGNEAIDLRYEETNYMIVQHNAILALVRGDDTPEEEPSDTTIDDLEDLWDEDE</sequence>
<dbReference type="InterPro" id="IPR037124">
    <property type="entry name" value="Chaperonin_GroES_sf"/>
</dbReference>
<protein>
    <submittedName>
        <fullName evidence="4">Chaperonin, 10 kDa</fullName>
    </submittedName>
</protein>
<dbReference type="AlphaFoldDB" id="Q2S485"/>
<dbReference type="Gene3D" id="2.30.33.40">
    <property type="entry name" value="GroES chaperonin"/>
    <property type="match status" value="1"/>
</dbReference>
<keyword evidence="5" id="KW-1185">Reference proteome</keyword>
<reference evidence="4 5" key="1">
    <citation type="journal article" date="2005" name="Proc. Natl. Acad. Sci. U.S.A.">
        <title>The genome of Salinibacter ruber: convergence and gene exchange among hyperhalophilic bacteria and archaea.</title>
        <authorList>
            <person name="Mongodin E.F."/>
            <person name="Nelson K.E."/>
            <person name="Daugherty S."/>
            <person name="Deboy R.T."/>
            <person name="Wister J."/>
            <person name="Khouri H."/>
            <person name="Weidman J."/>
            <person name="Walsh D.A."/>
            <person name="Papke R.T."/>
            <person name="Sanchez Perez G."/>
            <person name="Sharma A.K."/>
            <person name="Nesbo C.L."/>
            <person name="MacLeod D."/>
            <person name="Bapteste E."/>
            <person name="Doolittle W.F."/>
            <person name="Charlebois R.L."/>
            <person name="Legault B."/>
            <person name="Rodriguez-Valera F."/>
        </authorList>
    </citation>
    <scope>NUCLEOTIDE SEQUENCE [LARGE SCALE GENOMIC DNA]</scope>
    <source>
        <strain evidence="5">DSM 13855 / CECT 5946 / M31</strain>
    </source>
</reference>
<evidence type="ECO:0000256" key="3">
    <source>
        <dbReference type="SAM" id="MobiDB-lite"/>
    </source>
</evidence>
<organism evidence="4 5">
    <name type="scientific">Salinibacter ruber (strain DSM 13855 / M31)</name>
    <dbReference type="NCBI Taxonomy" id="309807"/>
    <lineage>
        <taxon>Bacteria</taxon>
        <taxon>Pseudomonadati</taxon>
        <taxon>Rhodothermota</taxon>
        <taxon>Rhodothermia</taxon>
        <taxon>Rhodothermales</taxon>
        <taxon>Salinibacteraceae</taxon>
        <taxon>Salinibacter</taxon>
    </lineage>
</organism>
<keyword evidence="2" id="KW-0143">Chaperone</keyword>
<dbReference type="CDD" id="cd00320">
    <property type="entry name" value="cpn10"/>
    <property type="match status" value="1"/>
</dbReference>
<dbReference type="GO" id="GO:0044183">
    <property type="term" value="F:protein folding chaperone"/>
    <property type="evidence" value="ECO:0007669"/>
    <property type="project" value="InterPro"/>
</dbReference>
<dbReference type="Pfam" id="PF00166">
    <property type="entry name" value="Cpn10"/>
    <property type="match status" value="1"/>
</dbReference>
<dbReference type="HOGENOM" id="CLU_166088_0_0_10"/>
<dbReference type="EMBL" id="CP000159">
    <property type="protein sequence ID" value="ABC43606.1"/>
    <property type="molecule type" value="Genomic_DNA"/>
</dbReference>
<name>Q2S485_SALRD</name>
<dbReference type="SUPFAM" id="SSF50129">
    <property type="entry name" value="GroES-like"/>
    <property type="match status" value="1"/>
</dbReference>
<evidence type="ECO:0000256" key="1">
    <source>
        <dbReference type="ARBA" id="ARBA00006975"/>
    </source>
</evidence>
<proteinExistence type="inferred from homology"/>
<dbReference type="KEGG" id="sru:SRU_0862"/>
<gene>
    <name evidence="4" type="primary">groS</name>
    <name evidence="4" type="ordered locus">SRU_0862</name>
</gene>
<evidence type="ECO:0000313" key="4">
    <source>
        <dbReference type="EMBL" id="ABC43606.1"/>
    </source>
</evidence>